<evidence type="ECO:0000256" key="18">
    <source>
        <dbReference type="ARBA" id="ARBA00037759"/>
    </source>
</evidence>
<dbReference type="GO" id="GO:0003723">
    <property type="term" value="F:RNA binding"/>
    <property type="evidence" value="ECO:0007669"/>
    <property type="project" value="InterPro"/>
</dbReference>
<dbReference type="InterPro" id="IPR003891">
    <property type="entry name" value="Initiation_fac_eIF4g_MI"/>
</dbReference>
<keyword evidence="12" id="KW-0810">Translation regulation</keyword>
<comment type="subcellular location">
    <subcellularLocation>
        <location evidence="2">Cytoplasm</location>
    </subcellularLocation>
    <subcellularLocation>
        <location evidence="1">Membrane</location>
        <topology evidence="1">Single-pass membrane protein</topology>
    </subcellularLocation>
</comment>
<evidence type="ECO:0000256" key="26">
    <source>
        <dbReference type="SAM" id="Phobius"/>
    </source>
</evidence>
<dbReference type="GO" id="GO:0006446">
    <property type="term" value="P:regulation of translational initiation"/>
    <property type="evidence" value="ECO:0007669"/>
    <property type="project" value="UniProtKB-ARBA"/>
</dbReference>
<evidence type="ECO:0000256" key="10">
    <source>
        <dbReference type="ARBA" id="ARBA00022692"/>
    </source>
</evidence>
<evidence type="ECO:0000256" key="7">
    <source>
        <dbReference type="ARBA" id="ARBA00022499"/>
    </source>
</evidence>
<evidence type="ECO:0000256" key="5">
    <source>
        <dbReference type="ARBA" id="ARBA00022490"/>
    </source>
</evidence>
<keyword evidence="5" id="KW-0963">Cytoplasm</keyword>
<evidence type="ECO:0000256" key="14">
    <source>
        <dbReference type="ARBA" id="ARBA00022989"/>
    </source>
</evidence>
<evidence type="ECO:0000259" key="27">
    <source>
        <dbReference type="PROSITE" id="PS51363"/>
    </source>
</evidence>
<keyword evidence="10 26" id="KW-0812">Transmembrane</keyword>
<dbReference type="SMART" id="SM00543">
    <property type="entry name" value="MIF4G"/>
    <property type="match status" value="1"/>
</dbReference>
<evidence type="ECO:0000256" key="12">
    <source>
        <dbReference type="ARBA" id="ARBA00022845"/>
    </source>
</evidence>
<dbReference type="GO" id="GO:0005737">
    <property type="term" value="C:cytoplasm"/>
    <property type="evidence" value="ECO:0007669"/>
    <property type="project" value="UniProtKB-SubCell"/>
</dbReference>
<evidence type="ECO:0000259" key="28">
    <source>
        <dbReference type="PROSITE" id="PS51366"/>
    </source>
</evidence>
<evidence type="ECO:0000256" key="17">
    <source>
        <dbReference type="ARBA" id="ARBA00023136"/>
    </source>
</evidence>
<proteinExistence type="inferred from homology"/>
<keyword evidence="6" id="KW-0678">Repressor</keyword>
<feature type="compositionally biased region" description="Basic and acidic residues" evidence="25">
    <location>
        <begin position="1232"/>
        <end position="1247"/>
    </location>
</feature>
<evidence type="ECO:0000256" key="6">
    <source>
        <dbReference type="ARBA" id="ARBA00022491"/>
    </source>
</evidence>
<keyword evidence="13" id="KW-0648">Protein biosynthesis</keyword>
<feature type="region of interest" description="Disordered" evidence="25">
    <location>
        <begin position="1153"/>
        <end position="1356"/>
    </location>
</feature>
<evidence type="ECO:0000256" key="20">
    <source>
        <dbReference type="ARBA" id="ARBA00046720"/>
    </source>
</evidence>
<dbReference type="FunFam" id="1.25.40.180:FF:000011">
    <property type="entry name" value="Eukaryotic translation initiation factor 4 gamma 2"/>
    <property type="match status" value="1"/>
</dbReference>
<feature type="region of interest" description="Disordered" evidence="25">
    <location>
        <begin position="1830"/>
        <end position="1863"/>
    </location>
</feature>
<dbReference type="Pfam" id="PF02847">
    <property type="entry name" value="MA3"/>
    <property type="match status" value="1"/>
</dbReference>
<feature type="compositionally biased region" description="Basic residues" evidence="25">
    <location>
        <begin position="1092"/>
        <end position="1103"/>
    </location>
</feature>
<evidence type="ECO:0000313" key="29">
    <source>
        <dbReference type="EMBL" id="KAH0521101.1"/>
    </source>
</evidence>
<keyword evidence="11" id="KW-0832">Ubl conjugation</keyword>
<dbReference type="Pfam" id="PF02020">
    <property type="entry name" value="W2"/>
    <property type="match status" value="1"/>
</dbReference>
<keyword evidence="17 26" id="KW-0472">Membrane</keyword>
<feature type="domain" description="MI" evidence="28">
    <location>
        <begin position="603"/>
        <end position="726"/>
    </location>
</feature>
<dbReference type="PANTHER" id="PTHR15352:SF2">
    <property type="entry name" value="INOSITOL 1,4,5-TRIPHOSPHATE RECEPTOR ASSOCIATED 1"/>
    <property type="match status" value="1"/>
</dbReference>
<dbReference type="InterPro" id="IPR003890">
    <property type="entry name" value="MIF4G-like_typ-3"/>
</dbReference>
<dbReference type="GO" id="GO:0019934">
    <property type="term" value="P:cGMP-mediated signaling"/>
    <property type="evidence" value="ECO:0007669"/>
    <property type="project" value="TreeGrafter"/>
</dbReference>
<keyword evidence="7" id="KW-1017">Isopeptide bond</keyword>
<feature type="region of interest" description="Disordered" evidence="25">
    <location>
        <begin position="112"/>
        <end position="132"/>
    </location>
</feature>
<dbReference type="GO" id="GO:0003743">
    <property type="term" value="F:translation initiation factor activity"/>
    <property type="evidence" value="ECO:0007669"/>
    <property type="project" value="UniProtKB-KW"/>
</dbReference>
<evidence type="ECO:0000256" key="2">
    <source>
        <dbReference type="ARBA" id="ARBA00004496"/>
    </source>
</evidence>
<reference evidence="29" key="1">
    <citation type="submission" date="2020-03" db="EMBL/GenBank/DDBJ databases">
        <title>Studies in the Genomics of Life Span.</title>
        <authorList>
            <person name="Glass D."/>
        </authorList>
    </citation>
    <scope>NUCLEOTIDE SEQUENCE</scope>
    <source>
        <strain evidence="29">LTLLF</strain>
        <tissue evidence="29">Muscle</tissue>
    </source>
</reference>
<keyword evidence="4" id="KW-0488">Methylation</keyword>
<feature type="region of interest" description="Disordered" evidence="25">
    <location>
        <begin position="1723"/>
        <end position="1781"/>
    </location>
</feature>
<evidence type="ECO:0000256" key="24">
    <source>
        <dbReference type="SAM" id="Coils"/>
    </source>
</evidence>
<evidence type="ECO:0000256" key="15">
    <source>
        <dbReference type="ARBA" id="ARBA00022990"/>
    </source>
</evidence>
<dbReference type="SUPFAM" id="SSF48371">
    <property type="entry name" value="ARM repeat"/>
    <property type="match status" value="3"/>
</dbReference>
<feature type="region of interest" description="Disordered" evidence="25">
    <location>
        <begin position="558"/>
        <end position="602"/>
    </location>
</feature>
<keyword evidence="8 29" id="KW-0396">Initiation factor</keyword>
<comment type="similarity">
    <text evidence="3">Belongs to the eukaryotic initiation factor 4G family.</text>
</comment>
<dbReference type="EMBL" id="JAATJU010000261">
    <property type="protein sequence ID" value="KAH0521101.1"/>
    <property type="molecule type" value="Genomic_DNA"/>
</dbReference>
<dbReference type="Pfam" id="PF02854">
    <property type="entry name" value="MIF4G"/>
    <property type="match status" value="1"/>
</dbReference>
<feature type="region of interest" description="Disordered" evidence="25">
    <location>
        <begin position="1430"/>
        <end position="1452"/>
    </location>
</feature>
<sequence length="1863" mass="207617">MVVVVVVVVEEEVVVVEEEEVVVEEVVVVEEEVVVMVVEEEVVEKEEVMMVEEGVVMVVEEEVVVVEEEEVVVVEIQSAIPGVVQNWIDELHSSQHGEFLGKTPGQNAQKWIPARSTRRDDNSAANNSANEKERHDAIFRKVRGILNKLTPEKFDKLCLELLNVGVESKLILKGVILLIVDKALEEPKYSSLYAQLCLRLAEDAPNFDGPAAEGQPGQKQSTTFRRLLISKLQDEFENRTRNVDVYDKRENPLLPEEEEQRAIAKIKMLGNIKFIGELGKLDLIHESILHKCIKTLLEKKKRVQLKDMGEDLECLCQIMRTVGPRLDHERAKSLMDQYFARMCSLMLSKELPARIRFLLQDTVELREHHWVPRKAFLDNGPKTINQIRQDAVKDLGVFIPAPMAQGRNDFFLEGPFMPPRMKMDRDPLGGLADMFGQMPGSGIGTGPGVIQDRFSPTMGRHRSNQLFNGHGGHIMPPTQSQFGEMGGKFMKSQGLSQLYHNQSQGLLSQLQGQSKDMPPRFSKKGQLNADEISLRPAQSFLMNKNQVPKLQPQITMIPPSAQPPRTQTPPLGQTPQLGLKTNPPLIQEKPAKTSKKPPPSKEELLKQTEAIVTEYLNSGNANEAVNGMREMRAPKHFLPEMLSKVIILSLDRSDEDKEKASSLISLLKQEGIATSDNFMQAFLNVLEQCPKLEVDIPLVKSYLAQFAARAIISELVSISELAQPLESGTHFPLFLLCLQQLAKLQDREWLTELFQQSKVNMQKMLPEIDQNKDRMLEILEGKGLSFLFPLLKLEKELLKQIKLDPSPQTIYKWIKDNISPKLHVDKGFVNILMTSFLQYISSEVSPPSDETDSSSAPSKEQLEQEKQLLLSFKPVMQKFLHDHVDLQVSALYALQVHCYNSSFPKGMLLRFFVHFYDMEIIEEEAFLAWKEDITQEFPGKGKALFQICLMAFDDLRKQLPEDSRVTVNQMLLQPHLLLSGPDGDIITLFLQLRELPESEQGDGEAACGAQASWSIFGVDTAEVPGIHNHSSQEAAMPHIPEDEEPPGEPQAVQTQDSPSAGPFHSPPTIILTGDASSPEGETDKNLVNRAPSPHRRLSHRHLKVSTAPLTSVDPTGHVIDLVNDQLPDISISEEDKKKNLALLEEAKSVSERFLARRGRKSRSSPGDSPSGFDACGGQQSPLPGGPPQQKGHEADISSSHLGEPIVSKGLADRKQNDQRKVSQGRLAPRSPTLEKSKELRVEQKENFDPLQHPEATPMAQASGASISGKMALNSPQTGPSEMELGRQLQKTAREGGPLPRGAVQGSGGTVSPHPPGQGSAGEPVGLKAGPKAELRPPVSRPPLIRGVSWDSSPEEPGPLLQKVLAKLPLSEEEKRFPGKAKLAKPPGLKDFQIQVQPVRMQKLTKLREEHIMMRNQNLVGFKLPELSEAAEQDKGVSSELAPAAEEEESRSGLDVMPSISDILLRKLRVHKTLTGSAPPLTEKEVENVFVQLSLAFRNDSYTLESRINQAERERNLTEENTEKELENFKASITSSSSIWYHCEHRETYQKLLEDIAVLHRLAARLSSRAEVVGAVRQEKRMSKATEVMMQYVENLKRTYEKDHAELMEFKKLANQNSSRSCGPSEDGVPRTARSMSLTMGKNMPRRRVSVAVVPKFNALNLPGQAPSSSSIPSLPALSETPNGKGNIAAPPVLPTLLENGKTNAEADCEACAPALLPSCPEDMSQETKARAEEEVYSKGYQEGVKKTEELQDLKEEEEQKTESPEEPAEVEETEEEEKEQRSSKLEELVHFLQVMYPKLCQHWHVIWMMAAVMLVLSIVLGLYNSYNSCTDQTEGPPGRSTCSAAQRDSWWSSGLQQEQPAEQ</sequence>
<evidence type="ECO:0000313" key="30">
    <source>
        <dbReference type="Proteomes" id="UP000710432"/>
    </source>
</evidence>
<dbReference type="PROSITE" id="PS51363">
    <property type="entry name" value="W2"/>
    <property type="match status" value="1"/>
</dbReference>
<feature type="compositionally biased region" description="Polar residues" evidence="25">
    <location>
        <begin position="1840"/>
        <end position="1863"/>
    </location>
</feature>
<dbReference type="GO" id="GO:0016020">
    <property type="term" value="C:membrane"/>
    <property type="evidence" value="ECO:0007669"/>
    <property type="project" value="UniProtKB-SubCell"/>
</dbReference>
<evidence type="ECO:0000256" key="3">
    <source>
        <dbReference type="ARBA" id="ARBA00005775"/>
    </source>
</evidence>
<keyword evidence="9" id="KW-0597">Phosphoprotein</keyword>
<dbReference type="CDD" id="cd11559">
    <property type="entry name" value="W2_eIF4G1_like"/>
    <property type="match status" value="1"/>
</dbReference>
<comment type="caution">
    <text evidence="29">The sequence shown here is derived from an EMBL/GenBank/DDBJ whole genome shotgun (WGS) entry which is preliminary data.</text>
</comment>
<feature type="region of interest" description="Disordered" evidence="25">
    <location>
        <begin position="1030"/>
        <end position="1115"/>
    </location>
</feature>
<evidence type="ECO:0000256" key="25">
    <source>
        <dbReference type="SAM" id="MobiDB-lite"/>
    </source>
</evidence>
<dbReference type="InterPro" id="IPR008677">
    <property type="entry name" value="MRVI1"/>
</dbReference>
<evidence type="ECO:0000256" key="16">
    <source>
        <dbReference type="ARBA" id="ARBA00023054"/>
    </source>
</evidence>
<dbReference type="Gene3D" id="1.25.40.180">
    <property type="match status" value="3"/>
</dbReference>
<accession>A0A8J6H1T0</accession>
<comment type="function">
    <text evidence="18">Appears to play a role in the switch from cap-dependent to IRES-mediated translation during mitosis, apoptosis and viral infection. Cleaved by some caspases and viral proteases.</text>
</comment>
<dbReference type="Proteomes" id="UP000710432">
    <property type="component" value="Unassembled WGS sequence"/>
</dbReference>
<feature type="domain" description="W2" evidence="27">
    <location>
        <begin position="780"/>
        <end position="965"/>
    </location>
</feature>
<evidence type="ECO:0000256" key="13">
    <source>
        <dbReference type="ARBA" id="ARBA00022917"/>
    </source>
</evidence>
<gene>
    <name evidence="29" type="ORF">LTLLF_108710</name>
</gene>
<evidence type="ECO:0000256" key="23">
    <source>
        <dbReference type="ARBA" id="ARBA00080718"/>
    </source>
</evidence>
<feature type="compositionally biased region" description="Basic and acidic residues" evidence="25">
    <location>
        <begin position="1743"/>
        <end position="1753"/>
    </location>
</feature>
<comment type="subunit">
    <text evidence="20">Interacts with the serine/threonine protein kinases MKNK1 and MKNK2. Binds EIF4A and EIF3. Interacts with MIF4GD. Interacts with DAZAP2.</text>
</comment>
<keyword evidence="14 26" id="KW-1133">Transmembrane helix</keyword>
<protein>
    <recommendedName>
        <fullName evidence="19">Eukaryotic translation initiation factor 4 gamma 2</fullName>
    </recommendedName>
    <alternativeName>
        <fullName evidence="22">Novel APOBEC-1 target 1</fullName>
    </alternativeName>
    <alternativeName>
        <fullName evidence="21">Translation repressor NAT1</fullName>
    </alternativeName>
    <alternativeName>
        <fullName evidence="23">p97</fullName>
    </alternativeName>
</protein>
<evidence type="ECO:0000256" key="19">
    <source>
        <dbReference type="ARBA" id="ARBA00040449"/>
    </source>
</evidence>
<evidence type="ECO:0000256" key="8">
    <source>
        <dbReference type="ARBA" id="ARBA00022540"/>
    </source>
</evidence>
<keyword evidence="16 24" id="KW-0175">Coiled coil</keyword>
<evidence type="ECO:0000256" key="9">
    <source>
        <dbReference type="ARBA" id="ARBA00022553"/>
    </source>
</evidence>
<name>A0A8J6H1T0_MICOH</name>
<organism evidence="29 30">
    <name type="scientific">Microtus ochrogaster</name>
    <name type="common">Prairie vole</name>
    <dbReference type="NCBI Taxonomy" id="79684"/>
    <lineage>
        <taxon>Eukaryota</taxon>
        <taxon>Metazoa</taxon>
        <taxon>Chordata</taxon>
        <taxon>Craniata</taxon>
        <taxon>Vertebrata</taxon>
        <taxon>Euteleostomi</taxon>
        <taxon>Mammalia</taxon>
        <taxon>Eutheria</taxon>
        <taxon>Euarchontoglires</taxon>
        <taxon>Glires</taxon>
        <taxon>Rodentia</taxon>
        <taxon>Myomorpha</taxon>
        <taxon>Muroidea</taxon>
        <taxon>Cricetidae</taxon>
        <taxon>Arvicolinae</taxon>
        <taxon>Microtus</taxon>
    </lineage>
</organism>
<feature type="compositionally biased region" description="Polar residues" evidence="25">
    <location>
        <begin position="563"/>
        <end position="576"/>
    </location>
</feature>
<dbReference type="PROSITE" id="PS51366">
    <property type="entry name" value="MI"/>
    <property type="match status" value="1"/>
</dbReference>
<evidence type="ECO:0000256" key="1">
    <source>
        <dbReference type="ARBA" id="ARBA00004167"/>
    </source>
</evidence>
<evidence type="ECO:0000256" key="22">
    <source>
        <dbReference type="ARBA" id="ARBA00079015"/>
    </source>
</evidence>
<feature type="compositionally biased region" description="Acidic residues" evidence="25">
    <location>
        <begin position="1754"/>
        <end position="1777"/>
    </location>
</feature>
<dbReference type="InterPro" id="IPR003307">
    <property type="entry name" value="W2_domain"/>
</dbReference>
<feature type="transmembrane region" description="Helical" evidence="26">
    <location>
        <begin position="1803"/>
        <end position="1823"/>
    </location>
</feature>
<dbReference type="FunFam" id="1.25.40.180:FF:000007">
    <property type="entry name" value="Eukaryotic translation initiation factor 4 gamma 2"/>
    <property type="match status" value="1"/>
</dbReference>
<evidence type="ECO:0000256" key="21">
    <source>
        <dbReference type="ARBA" id="ARBA00078136"/>
    </source>
</evidence>
<evidence type="ECO:0000256" key="4">
    <source>
        <dbReference type="ARBA" id="ARBA00022481"/>
    </source>
</evidence>
<feature type="compositionally biased region" description="Low complexity" evidence="25">
    <location>
        <begin position="1665"/>
        <end position="1678"/>
    </location>
</feature>
<feature type="compositionally biased region" description="Basic and acidic residues" evidence="25">
    <location>
        <begin position="1725"/>
        <end position="1736"/>
    </location>
</feature>
<feature type="region of interest" description="Disordered" evidence="25">
    <location>
        <begin position="1664"/>
        <end position="1688"/>
    </location>
</feature>
<feature type="coiled-coil region" evidence="24">
    <location>
        <begin position="1500"/>
        <end position="1527"/>
    </location>
</feature>
<evidence type="ECO:0000256" key="11">
    <source>
        <dbReference type="ARBA" id="ARBA00022843"/>
    </source>
</evidence>
<dbReference type="SMART" id="SM00544">
    <property type="entry name" value="MA3"/>
    <property type="match status" value="1"/>
</dbReference>
<dbReference type="InterPro" id="IPR016024">
    <property type="entry name" value="ARM-type_fold"/>
</dbReference>
<dbReference type="Pfam" id="PF05781">
    <property type="entry name" value="MRVI1"/>
    <property type="match status" value="1"/>
</dbReference>
<dbReference type="PANTHER" id="PTHR15352">
    <property type="entry name" value="LYMPHOID-RESTRICTED MEMBRANE PROTEIN, JAW1"/>
    <property type="match status" value="1"/>
</dbReference>
<keyword evidence="15" id="KW-0007">Acetylation</keyword>
<feature type="compositionally biased region" description="Basic and acidic residues" evidence="25">
    <location>
        <begin position="1210"/>
        <end position="1220"/>
    </location>
</feature>
<dbReference type="SMART" id="SM00515">
    <property type="entry name" value="eIF5C"/>
    <property type="match status" value="1"/>
</dbReference>
<dbReference type="FunFam" id="1.25.40.180:FF:000017">
    <property type="entry name" value="Eukaryotic translation initiation factor 4 gamma 2"/>
    <property type="match status" value="1"/>
</dbReference>